<dbReference type="GO" id="GO:0009295">
    <property type="term" value="C:nucleoid"/>
    <property type="evidence" value="ECO:0007669"/>
    <property type="project" value="TreeGrafter"/>
</dbReference>
<evidence type="ECO:0000256" key="3">
    <source>
        <dbReference type="SAM" id="MobiDB-lite"/>
    </source>
</evidence>
<sequence length="137" mass="15355">MSMNRVCIMGRLTRAPELRRTQSGTAVTSFTLAVDDDFKDKLSGERKTYFIDVVAWRQTAEFVNQYFAKGRMAIVDGRLQSRKWDDKDGNKHKTVEVIADSVYFGDSKPQEGPAAYSLASSSPGEFSEVEDDGDLPF</sequence>
<reference evidence="4" key="1">
    <citation type="journal article" date="2021" name="Proc. Natl. Acad. Sci. U.S.A.">
        <title>A Catalog of Tens of Thousands of Viruses from Human Metagenomes Reveals Hidden Associations with Chronic Diseases.</title>
        <authorList>
            <person name="Tisza M.J."/>
            <person name="Buck C.B."/>
        </authorList>
    </citation>
    <scope>NUCLEOTIDE SEQUENCE</scope>
    <source>
        <strain evidence="4">CtyDR6</strain>
    </source>
</reference>
<proteinExistence type="inferred from homology"/>
<name>A0A8S5QK26_9CAUD</name>
<dbReference type="InterPro" id="IPR011344">
    <property type="entry name" value="ssDNA-bd"/>
</dbReference>
<evidence type="ECO:0000256" key="2">
    <source>
        <dbReference type="PIRNR" id="PIRNR002070"/>
    </source>
</evidence>
<keyword evidence="1 2" id="KW-0238">DNA-binding</keyword>
<evidence type="ECO:0000313" key="4">
    <source>
        <dbReference type="EMBL" id="DAE19424.1"/>
    </source>
</evidence>
<dbReference type="InterPro" id="IPR000424">
    <property type="entry name" value="Primosome_PriB/ssb"/>
</dbReference>
<dbReference type="InterPro" id="IPR012340">
    <property type="entry name" value="NA-bd_OB-fold"/>
</dbReference>
<dbReference type="SUPFAM" id="SSF50249">
    <property type="entry name" value="Nucleic acid-binding proteins"/>
    <property type="match status" value="1"/>
</dbReference>
<dbReference type="NCBIfam" id="TIGR00621">
    <property type="entry name" value="ssb"/>
    <property type="match status" value="1"/>
</dbReference>
<dbReference type="HAMAP" id="MF_00984">
    <property type="entry name" value="SSB"/>
    <property type="match status" value="1"/>
</dbReference>
<feature type="compositionally biased region" description="Acidic residues" evidence="3">
    <location>
        <begin position="127"/>
        <end position="137"/>
    </location>
</feature>
<dbReference type="PROSITE" id="PS50935">
    <property type="entry name" value="SSB"/>
    <property type="match status" value="1"/>
</dbReference>
<feature type="region of interest" description="Disordered" evidence="3">
    <location>
        <begin position="106"/>
        <end position="137"/>
    </location>
</feature>
<dbReference type="PIRSF" id="PIRSF002070">
    <property type="entry name" value="SSB"/>
    <property type="match status" value="1"/>
</dbReference>
<dbReference type="Gene3D" id="2.40.50.140">
    <property type="entry name" value="Nucleic acid-binding proteins"/>
    <property type="match status" value="1"/>
</dbReference>
<evidence type="ECO:0000256" key="1">
    <source>
        <dbReference type="ARBA" id="ARBA00023125"/>
    </source>
</evidence>
<accession>A0A8S5QK26</accession>
<dbReference type="GO" id="GO:0006260">
    <property type="term" value="P:DNA replication"/>
    <property type="evidence" value="ECO:0007669"/>
    <property type="project" value="InterPro"/>
</dbReference>
<dbReference type="PANTHER" id="PTHR10302:SF27">
    <property type="entry name" value="SINGLE-STRANDED DNA-BINDING PROTEIN"/>
    <property type="match status" value="1"/>
</dbReference>
<dbReference type="CDD" id="cd04496">
    <property type="entry name" value="SSB_OBF"/>
    <property type="match status" value="1"/>
</dbReference>
<dbReference type="Pfam" id="PF00436">
    <property type="entry name" value="SSB"/>
    <property type="match status" value="1"/>
</dbReference>
<dbReference type="PANTHER" id="PTHR10302">
    <property type="entry name" value="SINGLE-STRANDED DNA-BINDING PROTEIN"/>
    <property type="match status" value="1"/>
</dbReference>
<dbReference type="EMBL" id="BK015675">
    <property type="protein sequence ID" value="DAE19424.1"/>
    <property type="molecule type" value="Genomic_DNA"/>
</dbReference>
<organism evidence="4">
    <name type="scientific">Podoviridae sp. ctyDR6</name>
    <dbReference type="NCBI Taxonomy" id="2825288"/>
    <lineage>
        <taxon>Viruses</taxon>
        <taxon>Duplodnaviria</taxon>
        <taxon>Heunggongvirae</taxon>
        <taxon>Uroviricota</taxon>
        <taxon>Caudoviricetes</taxon>
    </lineage>
</organism>
<dbReference type="GO" id="GO:0003697">
    <property type="term" value="F:single-stranded DNA binding"/>
    <property type="evidence" value="ECO:0007669"/>
    <property type="project" value="InterPro"/>
</dbReference>
<protein>
    <recommendedName>
        <fullName evidence="2">Single-stranded DNA-binding protein</fullName>
    </recommendedName>
</protein>